<keyword evidence="1" id="KW-0472">Membrane</keyword>
<keyword evidence="3" id="KW-1185">Reference proteome</keyword>
<evidence type="ECO:0000256" key="1">
    <source>
        <dbReference type="SAM" id="Phobius"/>
    </source>
</evidence>
<dbReference type="EMBL" id="JBHLWI010000035">
    <property type="protein sequence ID" value="MFC0263500.1"/>
    <property type="molecule type" value="Genomic_DNA"/>
</dbReference>
<dbReference type="Proteomes" id="UP001589797">
    <property type="component" value="Unassembled WGS sequence"/>
</dbReference>
<accession>A0ABV6FUF3</accession>
<evidence type="ECO:0000313" key="3">
    <source>
        <dbReference type="Proteomes" id="UP001589797"/>
    </source>
</evidence>
<dbReference type="RefSeq" id="WP_382387986.1">
    <property type="nucleotide sequence ID" value="NZ_JBHLWI010000035.1"/>
</dbReference>
<organism evidence="2 3">
    <name type="scientific">Fontibacter flavus</name>
    <dbReference type="NCBI Taxonomy" id="654838"/>
    <lineage>
        <taxon>Bacteria</taxon>
        <taxon>Pseudomonadati</taxon>
        <taxon>Bacteroidota</taxon>
        <taxon>Cytophagia</taxon>
        <taxon>Cytophagales</taxon>
        <taxon>Cyclobacteriaceae</taxon>
        <taxon>Fontibacter</taxon>
    </lineage>
</organism>
<reference evidence="2 3" key="1">
    <citation type="submission" date="2024-09" db="EMBL/GenBank/DDBJ databases">
        <authorList>
            <person name="Sun Q."/>
            <person name="Mori K."/>
        </authorList>
    </citation>
    <scope>NUCLEOTIDE SEQUENCE [LARGE SCALE GENOMIC DNA]</scope>
    <source>
        <strain evidence="2 3">CCM 7650</strain>
    </source>
</reference>
<name>A0ABV6FUF3_9BACT</name>
<proteinExistence type="predicted"/>
<gene>
    <name evidence="2" type="ORF">ACFFIP_12485</name>
</gene>
<feature type="transmembrane region" description="Helical" evidence="1">
    <location>
        <begin position="25"/>
        <end position="48"/>
    </location>
</feature>
<keyword evidence="1" id="KW-0812">Transmembrane</keyword>
<sequence length="76" mass="8020">MNTIDEIKKRVTGPTPPFFKKLRNIGLVVTGVGAAIMTAPVVLPTFLITGAGYLMTAGAVITAISQITLPHDPDEE</sequence>
<comment type="caution">
    <text evidence="2">The sequence shown here is derived from an EMBL/GenBank/DDBJ whole genome shotgun (WGS) entry which is preliminary data.</text>
</comment>
<keyword evidence="1" id="KW-1133">Transmembrane helix</keyword>
<evidence type="ECO:0008006" key="4">
    <source>
        <dbReference type="Google" id="ProtNLM"/>
    </source>
</evidence>
<evidence type="ECO:0000313" key="2">
    <source>
        <dbReference type="EMBL" id="MFC0263500.1"/>
    </source>
</evidence>
<protein>
    <recommendedName>
        <fullName evidence="4">DUF2892 domain-containing protein</fullName>
    </recommendedName>
</protein>